<dbReference type="Proteomes" id="UP000280792">
    <property type="component" value="Unassembled WGS sequence"/>
</dbReference>
<dbReference type="GO" id="GO:0003755">
    <property type="term" value="F:peptidyl-prolyl cis-trans isomerase activity"/>
    <property type="evidence" value="ECO:0007669"/>
    <property type="project" value="UniProtKB-UniRule"/>
</dbReference>
<reference evidence="12 13" key="1">
    <citation type="submission" date="2018-08" db="EMBL/GenBank/DDBJ databases">
        <authorList>
            <person name="Khan S.A."/>
        </authorList>
    </citation>
    <scope>NUCLEOTIDE SEQUENCE [LARGE SCALE GENOMIC DNA]</scope>
    <source>
        <strain evidence="12 13">GTF-13</strain>
    </source>
</reference>
<sequence>MKVEADKVVQFHYRLNDSEGNELETSYDGEPMAYLHGHDNMIPGLEMAMNGRAVGDTFSTVVVAKDGYGERVEDSQQRIPIKHLLVKKKALLLPGSVVSVNTEQGPRHVTIIKAGRFNVDVDTNHPLAGMDLHYEVEVVDVRDASDEEIAHGHAHGVGGHHH</sequence>
<gene>
    <name evidence="12" type="ORF">D0544_04580</name>
</gene>
<dbReference type="AlphaFoldDB" id="A0A3P3VSL4"/>
<comment type="caution">
    <text evidence="12">The sequence shown here is derived from an EMBL/GenBank/DDBJ whole genome shotgun (WGS) entry which is preliminary data.</text>
</comment>
<evidence type="ECO:0000313" key="12">
    <source>
        <dbReference type="EMBL" id="RRJ85444.1"/>
    </source>
</evidence>
<keyword evidence="7 9" id="KW-0413">Isomerase</keyword>
<comment type="similarity">
    <text evidence="3 10">Belongs to the FKBP-type PPIase family.</text>
</comment>
<evidence type="ECO:0000256" key="8">
    <source>
        <dbReference type="ARBA" id="ARBA00037071"/>
    </source>
</evidence>
<evidence type="ECO:0000256" key="7">
    <source>
        <dbReference type="ARBA" id="ARBA00023235"/>
    </source>
</evidence>
<evidence type="ECO:0000256" key="10">
    <source>
        <dbReference type="RuleBase" id="RU003915"/>
    </source>
</evidence>
<keyword evidence="13" id="KW-1185">Reference proteome</keyword>
<organism evidence="12 13">
    <name type="scientific">Aestuariirhabdus litorea</name>
    <dbReference type="NCBI Taxonomy" id="2528527"/>
    <lineage>
        <taxon>Bacteria</taxon>
        <taxon>Pseudomonadati</taxon>
        <taxon>Pseudomonadota</taxon>
        <taxon>Gammaproteobacteria</taxon>
        <taxon>Oceanospirillales</taxon>
        <taxon>Aestuariirhabdaceae</taxon>
        <taxon>Aestuariirhabdus</taxon>
    </lineage>
</organism>
<dbReference type="PANTHER" id="PTHR47861">
    <property type="entry name" value="FKBP-TYPE PEPTIDYL-PROLYL CIS-TRANS ISOMERASE SLYD"/>
    <property type="match status" value="1"/>
</dbReference>
<evidence type="ECO:0000256" key="3">
    <source>
        <dbReference type="ARBA" id="ARBA00006577"/>
    </source>
</evidence>
<dbReference type="EC" id="5.2.1.8" evidence="10"/>
<name>A0A3P3VSL4_9GAMM</name>
<evidence type="ECO:0000256" key="9">
    <source>
        <dbReference type="PROSITE-ProRule" id="PRU00277"/>
    </source>
</evidence>
<dbReference type="PANTHER" id="PTHR47861:SF3">
    <property type="entry name" value="FKBP-TYPE PEPTIDYL-PROLYL CIS-TRANS ISOMERASE SLYD"/>
    <property type="match status" value="1"/>
</dbReference>
<dbReference type="SUPFAM" id="SSF54534">
    <property type="entry name" value="FKBP-like"/>
    <property type="match status" value="1"/>
</dbReference>
<dbReference type="Pfam" id="PF00254">
    <property type="entry name" value="FKBP_C"/>
    <property type="match status" value="1"/>
</dbReference>
<evidence type="ECO:0000256" key="4">
    <source>
        <dbReference type="ARBA" id="ARBA00022490"/>
    </source>
</evidence>
<comment type="catalytic activity">
    <reaction evidence="1 9 10">
        <text>[protein]-peptidylproline (omega=180) = [protein]-peptidylproline (omega=0)</text>
        <dbReference type="Rhea" id="RHEA:16237"/>
        <dbReference type="Rhea" id="RHEA-COMP:10747"/>
        <dbReference type="Rhea" id="RHEA-COMP:10748"/>
        <dbReference type="ChEBI" id="CHEBI:83833"/>
        <dbReference type="ChEBI" id="CHEBI:83834"/>
        <dbReference type="EC" id="5.2.1.8"/>
    </reaction>
</comment>
<protein>
    <recommendedName>
        <fullName evidence="10">Peptidyl-prolyl cis-trans isomerase</fullName>
        <ecNumber evidence="10">5.2.1.8</ecNumber>
    </recommendedName>
</protein>
<evidence type="ECO:0000259" key="11">
    <source>
        <dbReference type="PROSITE" id="PS50059"/>
    </source>
</evidence>
<evidence type="ECO:0000256" key="6">
    <source>
        <dbReference type="ARBA" id="ARBA00023186"/>
    </source>
</evidence>
<dbReference type="PROSITE" id="PS50059">
    <property type="entry name" value="FKBP_PPIASE"/>
    <property type="match status" value="1"/>
</dbReference>
<dbReference type="RefSeq" id="WP_125014818.1">
    <property type="nucleotide sequence ID" value="NZ_QWEZ01000001.1"/>
</dbReference>
<keyword evidence="5 9" id="KW-0697">Rotamase</keyword>
<evidence type="ECO:0000256" key="1">
    <source>
        <dbReference type="ARBA" id="ARBA00000971"/>
    </source>
</evidence>
<dbReference type="GO" id="GO:0042026">
    <property type="term" value="P:protein refolding"/>
    <property type="evidence" value="ECO:0007669"/>
    <property type="project" value="UniProtKB-ARBA"/>
</dbReference>
<evidence type="ECO:0000256" key="2">
    <source>
        <dbReference type="ARBA" id="ARBA00004496"/>
    </source>
</evidence>
<dbReference type="Gene3D" id="3.10.50.40">
    <property type="match status" value="1"/>
</dbReference>
<comment type="subcellular location">
    <subcellularLocation>
        <location evidence="2">Cytoplasm</location>
    </subcellularLocation>
</comment>
<evidence type="ECO:0000256" key="5">
    <source>
        <dbReference type="ARBA" id="ARBA00023110"/>
    </source>
</evidence>
<dbReference type="GO" id="GO:0005737">
    <property type="term" value="C:cytoplasm"/>
    <property type="evidence" value="ECO:0007669"/>
    <property type="project" value="UniProtKB-SubCell"/>
</dbReference>
<comment type="function">
    <text evidence="8">Also involved in hydrogenase metallocenter assembly, probably by participating in the nickel insertion step. This function in hydrogenase biosynthesis requires chaperone activity and the presence of the metal-binding domain, but not PPIase activity.</text>
</comment>
<keyword evidence="6" id="KW-0143">Chaperone</keyword>
<dbReference type="InterPro" id="IPR001179">
    <property type="entry name" value="PPIase_FKBP_dom"/>
</dbReference>
<keyword evidence="4" id="KW-0963">Cytoplasm</keyword>
<evidence type="ECO:0000313" key="13">
    <source>
        <dbReference type="Proteomes" id="UP000280792"/>
    </source>
</evidence>
<feature type="domain" description="PPIase FKBP-type" evidence="11">
    <location>
        <begin position="6"/>
        <end position="92"/>
    </location>
</feature>
<reference evidence="12 13" key="2">
    <citation type="submission" date="2018-12" db="EMBL/GenBank/DDBJ databases">
        <title>Simiduia agarivorans gen. nov., sp. nov., a marine, agarolytic bacterium isolated from shallow coastal water from Keelung, Taiwan.</title>
        <authorList>
            <person name="Shieh W.Y."/>
        </authorList>
    </citation>
    <scope>NUCLEOTIDE SEQUENCE [LARGE SCALE GENOMIC DNA]</scope>
    <source>
        <strain evidence="12 13">GTF-13</strain>
    </source>
</reference>
<dbReference type="InterPro" id="IPR046357">
    <property type="entry name" value="PPIase_dom_sf"/>
</dbReference>
<accession>A0A3P3VSL4</accession>
<proteinExistence type="inferred from homology"/>
<dbReference type="EMBL" id="QWEZ01000001">
    <property type="protein sequence ID" value="RRJ85444.1"/>
    <property type="molecule type" value="Genomic_DNA"/>
</dbReference>